<dbReference type="Proteomes" id="UP000494201">
    <property type="component" value="Unassembled WGS sequence"/>
</dbReference>
<dbReference type="RefSeq" id="WP_096508344.1">
    <property type="nucleotide sequence ID" value="NZ_CABVLY010000006.1"/>
</dbReference>
<dbReference type="GeneID" id="56500122"/>
<evidence type="ECO:0000313" key="3">
    <source>
        <dbReference type="Proteomes" id="UP000494201"/>
    </source>
</evidence>
<dbReference type="EMBL" id="CABVLY010000006">
    <property type="protein sequence ID" value="VVU49388.1"/>
    <property type="molecule type" value="Genomic_DNA"/>
</dbReference>
<name>A0A6P2G6T5_9BURK</name>
<proteinExistence type="predicted"/>
<dbReference type="AlphaFoldDB" id="A0A6P2G6T5"/>
<dbReference type="EMBL" id="JAFCIQ010000014">
    <property type="protein sequence ID" value="MBM2768659.1"/>
    <property type="molecule type" value="Genomic_DNA"/>
</dbReference>
<gene>
    <name evidence="2" type="ORF">BAN20980_02087</name>
    <name evidence="1" type="ORF">JQK92_19765</name>
</gene>
<sequence length="102" mass="10978">MSTFAVNGVRIDPRSARVTHVRWAAVNPADRSWAATPSEAAVAEVAHALASGNDVHAVFDEVDGTAVGPKLKRVLYRDASEGIELDVDVTNESRTLRDLPQI</sequence>
<protein>
    <submittedName>
        <fullName evidence="2">Phosphatidylserine/phosphatidylglycerophosphate/ cardiolipin synthase</fullName>
    </submittedName>
</protein>
<evidence type="ECO:0000313" key="4">
    <source>
        <dbReference type="Proteomes" id="UP000755577"/>
    </source>
</evidence>
<evidence type="ECO:0000313" key="1">
    <source>
        <dbReference type="EMBL" id="MBM2768659.1"/>
    </source>
</evidence>
<keyword evidence="4" id="KW-1185">Reference proteome</keyword>
<dbReference type="Proteomes" id="UP000755577">
    <property type="component" value="Unassembled WGS sequence"/>
</dbReference>
<reference evidence="1 4" key="2">
    <citation type="submission" date="2021-02" db="EMBL/GenBank/DDBJ databases">
        <title>Draft genome of the type strains Burkholderia anthina DSM16086.</title>
        <authorList>
            <person name="Hertel R."/>
            <person name="Meissner J."/>
            <person name="Poehlein A."/>
            <person name="Daniel R."/>
            <person name="Commichau F.M."/>
        </authorList>
    </citation>
    <scope>NUCLEOTIDE SEQUENCE [LARGE SCALE GENOMIC DNA]</scope>
    <source>
        <strain evidence="1 4">DSM 16086</strain>
    </source>
</reference>
<organism evidence="2 3">
    <name type="scientific">Burkholderia anthina</name>
    <dbReference type="NCBI Taxonomy" id="179879"/>
    <lineage>
        <taxon>Bacteria</taxon>
        <taxon>Pseudomonadati</taxon>
        <taxon>Pseudomonadota</taxon>
        <taxon>Betaproteobacteria</taxon>
        <taxon>Burkholderiales</taxon>
        <taxon>Burkholderiaceae</taxon>
        <taxon>Burkholderia</taxon>
        <taxon>Burkholderia cepacia complex</taxon>
    </lineage>
</organism>
<evidence type="ECO:0000313" key="2">
    <source>
        <dbReference type="EMBL" id="VVU49388.1"/>
    </source>
</evidence>
<reference evidence="2 3" key="1">
    <citation type="submission" date="2019-09" db="EMBL/GenBank/DDBJ databases">
        <authorList>
            <person name="Depoorter E."/>
        </authorList>
    </citation>
    <scope>NUCLEOTIDE SEQUENCE [LARGE SCALE GENOMIC DNA]</scope>
    <source>
        <strain evidence="2">LMG 20980</strain>
    </source>
</reference>
<accession>A0A6P2G6T5</accession>